<evidence type="ECO:0000313" key="2">
    <source>
        <dbReference type="EMBL" id="ELW49516.1"/>
    </source>
</evidence>
<evidence type="ECO:0000313" key="3">
    <source>
        <dbReference type="Proteomes" id="UP000011518"/>
    </source>
</evidence>
<name>L9JG33_TUPCH</name>
<evidence type="ECO:0000256" key="1">
    <source>
        <dbReference type="SAM" id="MobiDB-lite"/>
    </source>
</evidence>
<feature type="region of interest" description="Disordered" evidence="1">
    <location>
        <begin position="78"/>
        <end position="97"/>
    </location>
</feature>
<keyword evidence="3" id="KW-1185">Reference proteome</keyword>
<gene>
    <name evidence="2" type="ORF">TREES_T100003311</name>
</gene>
<proteinExistence type="predicted"/>
<dbReference type="InParanoid" id="L9JG33"/>
<reference evidence="3" key="1">
    <citation type="submission" date="2012-07" db="EMBL/GenBank/DDBJ databases">
        <title>Genome of the Chinese tree shrew, a rising model animal genetically related to primates.</title>
        <authorList>
            <person name="Zhang G."/>
            <person name="Fan Y."/>
            <person name="Yao Y."/>
            <person name="Huang Z."/>
        </authorList>
    </citation>
    <scope>NUCLEOTIDE SEQUENCE [LARGE SCALE GENOMIC DNA]</scope>
</reference>
<sequence>MGVTLASSHSRDDDEIERYIAFAISSGAGKHPGFRDPHHAARSSPSGQPRPREPASGTLPRGPLASALQPARARAALGVSAPGLGSRRTPGLRSSPAAFRALTGQADYAPHPPNFGCLQTDGFRKRGGRIEKRKLQACIRVLSAESDLMGE</sequence>
<dbReference type="Proteomes" id="UP000011518">
    <property type="component" value="Unassembled WGS sequence"/>
</dbReference>
<organism evidence="2 3">
    <name type="scientific">Tupaia chinensis</name>
    <name type="common">Chinese tree shrew</name>
    <name type="synonym">Tupaia belangeri chinensis</name>
    <dbReference type="NCBI Taxonomy" id="246437"/>
    <lineage>
        <taxon>Eukaryota</taxon>
        <taxon>Metazoa</taxon>
        <taxon>Chordata</taxon>
        <taxon>Craniata</taxon>
        <taxon>Vertebrata</taxon>
        <taxon>Euteleostomi</taxon>
        <taxon>Mammalia</taxon>
        <taxon>Eutheria</taxon>
        <taxon>Euarchontoglires</taxon>
        <taxon>Scandentia</taxon>
        <taxon>Tupaiidae</taxon>
        <taxon>Tupaia</taxon>
    </lineage>
</organism>
<protein>
    <submittedName>
        <fullName evidence="2">Uncharacterized protein</fullName>
    </submittedName>
</protein>
<reference evidence="3" key="2">
    <citation type="journal article" date="2013" name="Nat. Commun.">
        <title>Genome of the Chinese tree shrew.</title>
        <authorList>
            <person name="Fan Y."/>
            <person name="Huang Z.Y."/>
            <person name="Cao C.C."/>
            <person name="Chen C.S."/>
            <person name="Chen Y.X."/>
            <person name="Fan D.D."/>
            <person name="He J."/>
            <person name="Hou H.L."/>
            <person name="Hu L."/>
            <person name="Hu X.T."/>
            <person name="Jiang X.T."/>
            <person name="Lai R."/>
            <person name="Lang Y.S."/>
            <person name="Liang B."/>
            <person name="Liao S.G."/>
            <person name="Mu D."/>
            <person name="Ma Y.Y."/>
            <person name="Niu Y.Y."/>
            <person name="Sun X.Q."/>
            <person name="Xia J.Q."/>
            <person name="Xiao J."/>
            <person name="Xiong Z.Q."/>
            <person name="Xu L."/>
            <person name="Yang L."/>
            <person name="Zhang Y."/>
            <person name="Zhao W."/>
            <person name="Zhao X.D."/>
            <person name="Zheng Y.T."/>
            <person name="Zhou J.M."/>
            <person name="Zhu Y.B."/>
            <person name="Zhang G.J."/>
            <person name="Wang J."/>
            <person name="Yao Y.G."/>
        </authorList>
    </citation>
    <scope>NUCLEOTIDE SEQUENCE [LARGE SCALE GENOMIC DNA]</scope>
</reference>
<dbReference type="AlphaFoldDB" id="L9JG33"/>
<feature type="region of interest" description="Disordered" evidence="1">
    <location>
        <begin position="27"/>
        <end position="65"/>
    </location>
</feature>
<accession>L9JG33</accession>
<dbReference type="EMBL" id="KB320992">
    <property type="protein sequence ID" value="ELW49516.1"/>
    <property type="molecule type" value="Genomic_DNA"/>
</dbReference>